<dbReference type="SMART" id="SM00487">
    <property type="entry name" value="DEXDc"/>
    <property type="match status" value="1"/>
</dbReference>
<feature type="compositionally biased region" description="Basic and acidic residues" evidence="6">
    <location>
        <begin position="99"/>
        <end position="109"/>
    </location>
</feature>
<dbReference type="PROSITE" id="PS51192">
    <property type="entry name" value="HELICASE_ATP_BIND_1"/>
    <property type="match status" value="1"/>
</dbReference>
<evidence type="ECO:0000256" key="2">
    <source>
        <dbReference type="ARBA" id="ARBA00022801"/>
    </source>
</evidence>
<reference evidence="9 10" key="1">
    <citation type="submission" date="2020-09" db="EMBL/GenBank/DDBJ databases">
        <title>Roseomonas.</title>
        <authorList>
            <person name="Zhu W."/>
        </authorList>
    </citation>
    <scope>NUCLEOTIDE SEQUENCE [LARGE SCALE GENOMIC DNA]</scope>
    <source>
        <strain evidence="9 10">1311</strain>
    </source>
</reference>
<evidence type="ECO:0000256" key="3">
    <source>
        <dbReference type="ARBA" id="ARBA00022806"/>
    </source>
</evidence>
<organism evidence="9 10">
    <name type="scientific">Roseomonas marmotae</name>
    <dbReference type="NCBI Taxonomy" id="2768161"/>
    <lineage>
        <taxon>Bacteria</taxon>
        <taxon>Pseudomonadati</taxon>
        <taxon>Pseudomonadota</taxon>
        <taxon>Alphaproteobacteria</taxon>
        <taxon>Acetobacterales</taxon>
        <taxon>Roseomonadaceae</taxon>
        <taxon>Roseomonas</taxon>
    </lineage>
</organism>
<dbReference type="PANTHER" id="PTHR47959">
    <property type="entry name" value="ATP-DEPENDENT RNA HELICASE RHLE-RELATED"/>
    <property type="match status" value="1"/>
</dbReference>
<dbReference type="Gene3D" id="3.40.50.300">
    <property type="entry name" value="P-loop containing nucleotide triphosphate hydrolases"/>
    <property type="match status" value="2"/>
</dbReference>
<evidence type="ECO:0000256" key="4">
    <source>
        <dbReference type="ARBA" id="ARBA00022840"/>
    </source>
</evidence>
<dbReference type="RefSeq" id="WP_207450905.1">
    <property type="nucleotide sequence ID" value="NZ_CP061098.1"/>
</dbReference>
<keyword evidence="1" id="KW-0547">Nucleotide-binding</keyword>
<keyword evidence="4" id="KW-0067">ATP-binding</keyword>
<dbReference type="InterPro" id="IPR050079">
    <property type="entry name" value="DEAD_box_RNA_helicase"/>
</dbReference>
<evidence type="ECO:0000313" key="9">
    <source>
        <dbReference type="EMBL" id="MBO1077093.1"/>
    </source>
</evidence>
<dbReference type="InterPro" id="IPR014001">
    <property type="entry name" value="Helicase_ATP-bd"/>
</dbReference>
<evidence type="ECO:0000256" key="1">
    <source>
        <dbReference type="ARBA" id="ARBA00022741"/>
    </source>
</evidence>
<proteinExistence type="inferred from homology"/>
<dbReference type="InterPro" id="IPR001650">
    <property type="entry name" value="Helicase_C-like"/>
</dbReference>
<accession>A0ABS3KHZ5</accession>
<dbReference type="Pfam" id="PF00270">
    <property type="entry name" value="DEAD"/>
    <property type="match status" value="1"/>
</dbReference>
<dbReference type="Proteomes" id="UP001518990">
    <property type="component" value="Unassembled WGS sequence"/>
</dbReference>
<feature type="domain" description="Helicase C-terminal" evidence="8">
    <location>
        <begin position="258"/>
        <end position="427"/>
    </location>
</feature>
<evidence type="ECO:0000256" key="5">
    <source>
        <dbReference type="ARBA" id="ARBA00038437"/>
    </source>
</evidence>
<evidence type="ECO:0000256" key="6">
    <source>
        <dbReference type="SAM" id="MobiDB-lite"/>
    </source>
</evidence>
<dbReference type="EMBL" id="JACTNF010000041">
    <property type="protein sequence ID" value="MBO1077093.1"/>
    <property type="molecule type" value="Genomic_DNA"/>
</dbReference>
<evidence type="ECO:0000313" key="10">
    <source>
        <dbReference type="Proteomes" id="UP001518990"/>
    </source>
</evidence>
<dbReference type="SUPFAM" id="SSF52540">
    <property type="entry name" value="P-loop containing nucleoside triphosphate hydrolases"/>
    <property type="match status" value="1"/>
</dbReference>
<evidence type="ECO:0000259" key="8">
    <source>
        <dbReference type="PROSITE" id="PS51194"/>
    </source>
</evidence>
<comment type="caution">
    <text evidence="9">The sequence shown here is derived from an EMBL/GenBank/DDBJ whole genome shotgun (WGS) entry which is preliminary data.</text>
</comment>
<dbReference type="PANTHER" id="PTHR47959:SF1">
    <property type="entry name" value="ATP-DEPENDENT RNA HELICASE DBPA"/>
    <property type="match status" value="1"/>
</dbReference>
<protein>
    <submittedName>
        <fullName evidence="9">DEAD/DEAH box helicase</fullName>
    </submittedName>
</protein>
<dbReference type="InterPro" id="IPR027417">
    <property type="entry name" value="P-loop_NTPase"/>
</dbReference>
<keyword evidence="2" id="KW-0378">Hydrolase</keyword>
<evidence type="ECO:0000259" key="7">
    <source>
        <dbReference type="PROSITE" id="PS51192"/>
    </source>
</evidence>
<sequence>MTADLSLVIARHAVPSGPDGLSPLQARILSEPAPVRVFSAPTGAGKSHAFIRAAADGQRVLFIVPTRRLAQNLAQDAAAALAQLDPPRPDAVGLWSSDETQRQKQRDPSYRPWSARIRQVTDFDGTRFIVATPESVALMLLRYAGSGPGSDPFGASYLAQYLDHIVFDEFHAIDPRGFGLCAFVACLCAAIEGPRVTFLSATPVDIVPVLAALGIPADRVVVGAETVLDDPPSQPEQVTPGLRVLHGDVRLNFVTEPDMTALLEKHAEEVEACLARQKQVVVIFDSLEELQKQKQALATVLSRFRILPNRRLAINSIDDSAQGSSLDGLFVTDRNADPRTFDVLIATSSVEMGVTFRAGMLVMDAGHDALSFVQRVGRVARADEPGLVVVRRDPSREHRQPWLRTMLMALEEEGTGQRIPVSRFLDVVLRSIRQRFAVPAGVLEADDVPKAFRTMPQRAVWAACLFWHALERARPRHLAGQETVLRRLAPAKVRKVAALLQTVAGDDTGRTGFGADWARAFLKQAETLRDIAPTVVVQEPGRRLDAVPLHWINRYPVLQAFPLVADEKGNWTLFLDRPLHEVLRSGESVYSRKERSVLLPNGQRYRVPAAEAVSRAVTEMAILERRPGTSARLAAQLRAATELVRLSGLIPDEEALEAVRGTAIL</sequence>
<comment type="similarity">
    <text evidence="5">Belongs to the DEAD box helicase family.</text>
</comment>
<feature type="domain" description="Helicase ATP-binding" evidence="7">
    <location>
        <begin position="27"/>
        <end position="221"/>
    </location>
</feature>
<feature type="region of interest" description="Disordered" evidence="6">
    <location>
        <begin position="91"/>
        <end position="111"/>
    </location>
</feature>
<dbReference type="GO" id="GO:0004386">
    <property type="term" value="F:helicase activity"/>
    <property type="evidence" value="ECO:0007669"/>
    <property type="project" value="UniProtKB-KW"/>
</dbReference>
<keyword evidence="10" id="KW-1185">Reference proteome</keyword>
<keyword evidence="3 9" id="KW-0347">Helicase</keyword>
<dbReference type="InterPro" id="IPR011545">
    <property type="entry name" value="DEAD/DEAH_box_helicase_dom"/>
</dbReference>
<gene>
    <name evidence="9" type="ORF">IAI60_21020</name>
</gene>
<name>A0ABS3KHZ5_9PROT</name>
<dbReference type="PROSITE" id="PS51194">
    <property type="entry name" value="HELICASE_CTER"/>
    <property type="match status" value="1"/>
</dbReference>